<feature type="domain" description="UspA" evidence="2">
    <location>
        <begin position="1"/>
        <end position="138"/>
    </location>
</feature>
<dbReference type="PRINTS" id="PR01438">
    <property type="entry name" value="UNVRSLSTRESS"/>
</dbReference>
<name>A0A1I1GY57_NATHA</name>
<evidence type="ECO:0000259" key="2">
    <source>
        <dbReference type="Pfam" id="PF00582"/>
    </source>
</evidence>
<dbReference type="EMBL" id="FOKW01000005">
    <property type="protein sequence ID" value="SFC16737.1"/>
    <property type="molecule type" value="Genomic_DNA"/>
</dbReference>
<dbReference type="AlphaFoldDB" id="A0A1I1GY57"/>
<dbReference type="RefSeq" id="WP_029601408.1">
    <property type="nucleotide sequence ID" value="NZ_FOKW01000005.1"/>
</dbReference>
<gene>
    <name evidence="3" type="ORF">SAMN05444422_10597</name>
</gene>
<sequence>MSRHLLVPMDDSETARRALEHALEVFPDAEITVVHAVDDLEAAYGGGPAIPDAGGREDEPDFFADVRDLAAARGHGGDVETAVVEGTPADAVLEHAREGDADAIVMGSEGRSGVSRVLLGSVAEAVTRRASIPVTIVP</sequence>
<protein>
    <submittedName>
        <fullName evidence="3">Nucleotide-binding universal stress protein, UspA family</fullName>
    </submittedName>
</protein>
<dbReference type="PANTHER" id="PTHR46268">
    <property type="entry name" value="STRESS RESPONSE PROTEIN NHAX"/>
    <property type="match status" value="1"/>
</dbReference>
<dbReference type="GeneID" id="30920555"/>
<evidence type="ECO:0000313" key="4">
    <source>
        <dbReference type="Proteomes" id="UP000199161"/>
    </source>
</evidence>
<dbReference type="Proteomes" id="UP000199161">
    <property type="component" value="Unassembled WGS sequence"/>
</dbReference>
<dbReference type="InterPro" id="IPR006015">
    <property type="entry name" value="Universal_stress_UspA"/>
</dbReference>
<dbReference type="InterPro" id="IPR014729">
    <property type="entry name" value="Rossmann-like_a/b/a_fold"/>
</dbReference>
<dbReference type="OrthoDB" id="105697at2157"/>
<dbReference type="PANTHER" id="PTHR46268:SF6">
    <property type="entry name" value="UNIVERSAL STRESS PROTEIN UP12"/>
    <property type="match status" value="1"/>
</dbReference>
<dbReference type="Pfam" id="PF00582">
    <property type="entry name" value="Usp"/>
    <property type="match status" value="1"/>
</dbReference>
<evidence type="ECO:0000256" key="1">
    <source>
        <dbReference type="ARBA" id="ARBA00008791"/>
    </source>
</evidence>
<evidence type="ECO:0000313" key="3">
    <source>
        <dbReference type="EMBL" id="SFC16737.1"/>
    </source>
</evidence>
<dbReference type="Gene3D" id="3.40.50.620">
    <property type="entry name" value="HUPs"/>
    <property type="match status" value="1"/>
</dbReference>
<keyword evidence="4" id="KW-1185">Reference proteome</keyword>
<dbReference type="CDD" id="cd00293">
    <property type="entry name" value="USP-like"/>
    <property type="match status" value="1"/>
</dbReference>
<dbReference type="SUPFAM" id="SSF52402">
    <property type="entry name" value="Adenine nucleotide alpha hydrolases-like"/>
    <property type="match status" value="1"/>
</dbReference>
<dbReference type="InterPro" id="IPR006016">
    <property type="entry name" value="UspA"/>
</dbReference>
<proteinExistence type="inferred from homology"/>
<reference evidence="4" key="1">
    <citation type="submission" date="2016-10" db="EMBL/GenBank/DDBJ databases">
        <authorList>
            <person name="Varghese N."/>
            <person name="Submissions S."/>
        </authorList>
    </citation>
    <scope>NUCLEOTIDE SEQUENCE [LARGE SCALE GENOMIC DNA]</scope>
    <source>
        <strain evidence="4">DSM 13078</strain>
    </source>
</reference>
<comment type="similarity">
    <text evidence="1">Belongs to the universal stress protein A family.</text>
</comment>
<organism evidence="3 4">
    <name type="scientific">Natronobacterium haloterrestre</name>
    <name type="common">Halobiforma haloterrestris</name>
    <dbReference type="NCBI Taxonomy" id="148448"/>
    <lineage>
        <taxon>Archaea</taxon>
        <taxon>Methanobacteriati</taxon>
        <taxon>Methanobacteriota</taxon>
        <taxon>Stenosarchaea group</taxon>
        <taxon>Halobacteria</taxon>
        <taxon>Halobacteriales</taxon>
        <taxon>Natrialbaceae</taxon>
        <taxon>Natronobacterium</taxon>
    </lineage>
</organism>
<accession>A0A1I1GY57</accession>